<comment type="caution">
    <text evidence="4">The sequence shown here is derived from an EMBL/GenBank/DDBJ whole genome shotgun (WGS) entry which is preliminary data.</text>
</comment>
<evidence type="ECO:0000256" key="2">
    <source>
        <dbReference type="ARBA" id="ARBA00022679"/>
    </source>
</evidence>
<dbReference type="InterPro" id="IPR010286">
    <property type="entry name" value="METTL16/RlmF"/>
</dbReference>
<proteinExistence type="predicted"/>
<dbReference type="GO" id="GO:0005634">
    <property type="term" value="C:nucleus"/>
    <property type="evidence" value="ECO:0007669"/>
    <property type="project" value="TreeGrafter"/>
</dbReference>
<keyword evidence="2" id="KW-0808">Transferase</keyword>
<dbReference type="AlphaFoldDB" id="A0AAI8YES6"/>
<dbReference type="Gene3D" id="3.40.50.150">
    <property type="entry name" value="Vaccinia Virus protein VP39"/>
    <property type="match status" value="1"/>
</dbReference>
<organism evidence="4 5">
    <name type="scientific">Anthostomella pinea</name>
    <dbReference type="NCBI Taxonomy" id="933095"/>
    <lineage>
        <taxon>Eukaryota</taxon>
        <taxon>Fungi</taxon>
        <taxon>Dikarya</taxon>
        <taxon>Ascomycota</taxon>
        <taxon>Pezizomycotina</taxon>
        <taxon>Sordariomycetes</taxon>
        <taxon>Xylariomycetidae</taxon>
        <taxon>Xylariales</taxon>
        <taxon>Xylariaceae</taxon>
        <taxon>Anthostomella</taxon>
    </lineage>
</organism>
<gene>
    <name evidence="4" type="ORF">KHLLAP_LOCUS2563</name>
</gene>
<dbReference type="SUPFAM" id="SSF53335">
    <property type="entry name" value="S-adenosyl-L-methionine-dependent methyltransferases"/>
    <property type="match status" value="2"/>
</dbReference>
<evidence type="ECO:0000313" key="4">
    <source>
        <dbReference type="EMBL" id="CAJ2502095.1"/>
    </source>
</evidence>
<keyword evidence="1" id="KW-0489">Methyltransferase</keyword>
<reference evidence="4" key="1">
    <citation type="submission" date="2023-10" db="EMBL/GenBank/DDBJ databases">
        <authorList>
            <person name="Hackl T."/>
        </authorList>
    </citation>
    <scope>NUCLEOTIDE SEQUENCE</scope>
</reference>
<keyword evidence="5" id="KW-1185">Reference proteome</keyword>
<protein>
    <submittedName>
        <fullName evidence="4">Uu.00g049480.m01.CDS01</fullName>
    </submittedName>
</protein>
<dbReference type="PANTHER" id="PTHR13393">
    <property type="entry name" value="SAM-DEPENDENT METHYLTRANSFERASE"/>
    <property type="match status" value="1"/>
</dbReference>
<feature type="compositionally biased region" description="Low complexity" evidence="3">
    <location>
        <begin position="26"/>
        <end position="36"/>
    </location>
</feature>
<feature type="region of interest" description="Disordered" evidence="3">
    <location>
        <begin position="1"/>
        <end position="60"/>
    </location>
</feature>
<dbReference type="GO" id="GO:0008168">
    <property type="term" value="F:methyltransferase activity"/>
    <property type="evidence" value="ECO:0007669"/>
    <property type="project" value="UniProtKB-KW"/>
</dbReference>
<name>A0AAI8YES6_9PEZI</name>
<evidence type="ECO:0000256" key="3">
    <source>
        <dbReference type="SAM" id="MobiDB-lite"/>
    </source>
</evidence>
<accession>A0AAI8YES6</accession>
<dbReference type="InterPro" id="IPR029063">
    <property type="entry name" value="SAM-dependent_MTases_sf"/>
</dbReference>
<dbReference type="Proteomes" id="UP001295740">
    <property type="component" value="Unassembled WGS sequence"/>
</dbReference>
<evidence type="ECO:0000313" key="5">
    <source>
        <dbReference type="Proteomes" id="UP001295740"/>
    </source>
</evidence>
<evidence type="ECO:0000256" key="1">
    <source>
        <dbReference type="ARBA" id="ARBA00022603"/>
    </source>
</evidence>
<dbReference type="EMBL" id="CAUWAG010000003">
    <property type="protein sequence ID" value="CAJ2502095.1"/>
    <property type="molecule type" value="Genomic_DNA"/>
</dbReference>
<dbReference type="Pfam" id="PF05971">
    <property type="entry name" value="Methyltransf_10"/>
    <property type="match status" value="1"/>
</dbReference>
<sequence length="525" mass="57975">MASSAGTKRKHSGDEAGLEATDRRTSTSAPKTAAASGQAGKRRHSRAPDEQIDGCARAGVQDEQRASDDYFRRLYTTELDFRAIGAEDHDFRDVLEGDSHLDFSKPTSVMQLTKTLLRLDFGLLIDLPNDRLCPPVPNRHNYVLWMKDLINSSSASSGLGCDRDEHEHEHRVTGLDIGTGASAIYPLLGCAQRPSWSFIATDIDAESLAYARKNVAFNHYQSRIRVVDRVVTDPLVPLDALGIERIDFVMTNPPFYTSDSELQDLAKQKARPPNSACSGAPVEMVCEGGEVGFVQRIMDESMVLGERVRWYTSMLGKRSSLETLVGMLHKRGILNYAVTTFVQGNKTRRWALGWSFGNRRPSLIASRGFEQPAAGKKVLPYPTEMVIVKEPLHSVDVKQLEKTVCGALKALDLVAWNWDEQRSEGTGFADGNVWSRAHRRKKAREQTPVARGGTVVSAETQQQDVRKCAFGFAISIRTENGAGNDVSESVVVMLWWLQGNDAKLFESFAGVVRNSVRVCAPEGSS</sequence>
<dbReference type="CDD" id="cd02440">
    <property type="entry name" value="AdoMet_MTases"/>
    <property type="match status" value="1"/>
</dbReference>
<dbReference type="GO" id="GO:0070475">
    <property type="term" value="P:rRNA base methylation"/>
    <property type="evidence" value="ECO:0007669"/>
    <property type="project" value="TreeGrafter"/>
</dbReference>
<dbReference type="PANTHER" id="PTHR13393:SF0">
    <property type="entry name" value="RNA N6-ADENOSINE-METHYLTRANSFERASE METTL16"/>
    <property type="match status" value="1"/>
</dbReference>